<dbReference type="Pfam" id="PF14811">
    <property type="entry name" value="TPD"/>
    <property type="match status" value="1"/>
</dbReference>
<reference evidence="6 7" key="1">
    <citation type="journal article" date="2017" name="Gigascience">
        <title>Genome sequence of the small brown planthopper, Laodelphax striatellus.</title>
        <authorList>
            <person name="Zhu J."/>
            <person name="Jiang F."/>
            <person name="Wang X."/>
            <person name="Yang P."/>
            <person name="Bao Y."/>
            <person name="Zhao W."/>
            <person name="Wang W."/>
            <person name="Lu H."/>
            <person name="Wang Q."/>
            <person name="Cui N."/>
            <person name="Li J."/>
            <person name="Chen X."/>
            <person name="Luo L."/>
            <person name="Yu J."/>
            <person name="Kang L."/>
            <person name="Cui F."/>
        </authorList>
    </citation>
    <scope>NUCLEOTIDE SEQUENCE [LARGE SCALE GENOMIC DNA]</scope>
    <source>
        <strain evidence="6">Lst14</strain>
    </source>
</reference>
<dbReference type="EMBL" id="QKKF02008217">
    <property type="protein sequence ID" value="RZF45762.1"/>
    <property type="molecule type" value="Genomic_DNA"/>
</dbReference>
<comment type="caution">
    <text evidence="6">The sequence shown here is derived from an EMBL/GenBank/DDBJ whole genome shotgun (WGS) entry which is preliminary data.</text>
</comment>
<keyword evidence="3" id="KW-0963">Cytoplasm</keyword>
<evidence type="ECO:0000313" key="7">
    <source>
        <dbReference type="Proteomes" id="UP000291343"/>
    </source>
</evidence>
<gene>
    <name evidence="6" type="ORF">LSTR_LSTR012934</name>
</gene>
<keyword evidence="7" id="KW-1185">Reference proteome</keyword>
<sequence length="290" mass="33369">MDLELYNEIKTIIKQYRGLSKLCLRELTNMYPSIPRNTLGSICSLQYQHICTINHYKLKTNAKRLYRRFTEAVVEGQNPGIIIRLAQEMNSCPSLVARTILSQYYIENNLEETGEFASEKVFVTNMMKDTSAINDRDLAFEVFLSVMYDDQYVPVADSIKHCIGADYEEVLKAKLRALGVSYKDECVLRMRGYDKTPDIKLDIPLATADGALVNWIESKALFADAFVHEQYVKNQYVSYWNRFGSGLVIYWFGCTKDIIETSEKRFIVRNDIPENLVFMNPSVIKAPSLI</sequence>
<dbReference type="Proteomes" id="UP000291343">
    <property type="component" value="Unassembled WGS sequence"/>
</dbReference>
<evidence type="ECO:0000256" key="3">
    <source>
        <dbReference type="ARBA" id="ARBA00022490"/>
    </source>
</evidence>
<dbReference type="AlphaFoldDB" id="A0A482XJ11"/>
<dbReference type="GO" id="GO:0005737">
    <property type="term" value="C:cytoplasm"/>
    <property type="evidence" value="ECO:0007669"/>
    <property type="project" value="UniProtKB-SubCell"/>
</dbReference>
<comment type="subcellular location">
    <subcellularLocation>
        <location evidence="2">Cytoplasm</location>
    </subcellularLocation>
    <subcellularLocation>
        <location evidence="1">Nucleus</location>
    </subcellularLocation>
</comment>
<accession>A0A482XJ11</accession>
<evidence type="ECO:0000256" key="4">
    <source>
        <dbReference type="ARBA" id="ARBA00023242"/>
    </source>
</evidence>
<proteinExistence type="predicted"/>
<evidence type="ECO:0000256" key="1">
    <source>
        <dbReference type="ARBA" id="ARBA00004123"/>
    </source>
</evidence>
<dbReference type="InterPro" id="IPR029404">
    <property type="entry name" value="CDIN1"/>
</dbReference>
<evidence type="ECO:0000256" key="5">
    <source>
        <dbReference type="ARBA" id="ARBA00023480"/>
    </source>
</evidence>
<evidence type="ECO:0000256" key="2">
    <source>
        <dbReference type="ARBA" id="ARBA00004496"/>
    </source>
</evidence>
<keyword evidence="4" id="KW-0539">Nucleus</keyword>
<organism evidence="6 7">
    <name type="scientific">Laodelphax striatellus</name>
    <name type="common">Small brown planthopper</name>
    <name type="synonym">Delphax striatella</name>
    <dbReference type="NCBI Taxonomy" id="195883"/>
    <lineage>
        <taxon>Eukaryota</taxon>
        <taxon>Metazoa</taxon>
        <taxon>Ecdysozoa</taxon>
        <taxon>Arthropoda</taxon>
        <taxon>Hexapoda</taxon>
        <taxon>Insecta</taxon>
        <taxon>Pterygota</taxon>
        <taxon>Neoptera</taxon>
        <taxon>Paraneoptera</taxon>
        <taxon>Hemiptera</taxon>
        <taxon>Auchenorrhyncha</taxon>
        <taxon>Fulgoroidea</taxon>
        <taxon>Delphacidae</taxon>
        <taxon>Criomorphinae</taxon>
        <taxon>Laodelphax</taxon>
    </lineage>
</organism>
<dbReference type="PANTHER" id="PTHR31661:SF1">
    <property type="entry name" value="CDAN1-INTERACTING NUCLEASE 1"/>
    <property type="match status" value="1"/>
</dbReference>
<dbReference type="PANTHER" id="PTHR31661">
    <property type="entry name" value="SIMILAR TO CDNA SEQUENCE BC052040"/>
    <property type="match status" value="1"/>
</dbReference>
<dbReference type="InParanoid" id="A0A482XJ11"/>
<protein>
    <recommendedName>
        <fullName evidence="5">CDAN1-interacting nuclease 1</fullName>
    </recommendedName>
</protein>
<dbReference type="OrthoDB" id="1272at2759"/>
<evidence type="ECO:0000313" key="6">
    <source>
        <dbReference type="EMBL" id="RZF45762.1"/>
    </source>
</evidence>
<name>A0A482XJ11_LAOST</name>
<dbReference type="STRING" id="195883.A0A482XJ11"/>
<dbReference type="GO" id="GO:0005634">
    <property type="term" value="C:nucleus"/>
    <property type="evidence" value="ECO:0007669"/>
    <property type="project" value="UniProtKB-SubCell"/>
</dbReference>
<dbReference type="FunCoup" id="A0A482XJ11">
    <property type="interactions" value="1317"/>
</dbReference>